<reference evidence="9" key="1">
    <citation type="submission" date="2016-04" db="EMBL/GenBank/DDBJ databases">
        <authorList>
            <person name="Evans L.H."/>
            <person name="Alamgir A."/>
            <person name="Owens N."/>
            <person name="Weber N.D."/>
            <person name="Virtaneva K."/>
            <person name="Barbian K."/>
            <person name="Babar A."/>
            <person name="Rosenke K."/>
        </authorList>
    </citation>
    <scope>NUCLEOTIDE SEQUENCE [LARGE SCALE GENOMIC DNA]</scope>
    <source>
        <strain evidence="9">CBS 101.48</strain>
    </source>
</reference>
<evidence type="ECO:0000313" key="10">
    <source>
        <dbReference type="Proteomes" id="UP000078561"/>
    </source>
</evidence>
<evidence type="ECO:0000259" key="8">
    <source>
        <dbReference type="PROSITE" id="PS51981"/>
    </source>
</evidence>
<accession>A0A163IWC8</accession>
<feature type="compositionally biased region" description="Low complexity" evidence="7">
    <location>
        <begin position="316"/>
        <end position="333"/>
    </location>
</feature>
<evidence type="ECO:0000256" key="2">
    <source>
        <dbReference type="ARBA" id="ARBA00022490"/>
    </source>
</evidence>
<feature type="region of interest" description="Disordered" evidence="7">
    <location>
        <begin position="131"/>
        <end position="159"/>
    </location>
</feature>
<dbReference type="InterPro" id="IPR027417">
    <property type="entry name" value="P-loop_NTPase"/>
</dbReference>
<dbReference type="InParanoid" id="A0A163IWC8"/>
<dbReference type="OrthoDB" id="2423195at2759"/>
<dbReference type="GO" id="GO:0002376">
    <property type="term" value="P:immune system process"/>
    <property type="evidence" value="ECO:0007669"/>
    <property type="project" value="UniProtKB-KW"/>
</dbReference>
<keyword evidence="4" id="KW-0863">Zinc-finger</keyword>
<comment type="subcellular location">
    <subcellularLocation>
        <location evidence="1">Cytoplasm</location>
    </subcellularLocation>
</comment>
<organism evidence="9">
    <name type="scientific">Absidia glauca</name>
    <name type="common">Pin mould</name>
    <dbReference type="NCBI Taxonomy" id="4829"/>
    <lineage>
        <taxon>Eukaryota</taxon>
        <taxon>Fungi</taxon>
        <taxon>Fungi incertae sedis</taxon>
        <taxon>Mucoromycota</taxon>
        <taxon>Mucoromycotina</taxon>
        <taxon>Mucoromycetes</taxon>
        <taxon>Mucorales</taxon>
        <taxon>Cunninghamellaceae</taxon>
        <taxon>Absidia</taxon>
    </lineage>
</organism>
<dbReference type="STRING" id="4829.A0A163IWC8"/>
<dbReference type="GO" id="GO:0008270">
    <property type="term" value="F:zinc ion binding"/>
    <property type="evidence" value="ECO:0007669"/>
    <property type="project" value="UniProtKB-KW"/>
</dbReference>
<dbReference type="GO" id="GO:0005737">
    <property type="term" value="C:cytoplasm"/>
    <property type="evidence" value="ECO:0007669"/>
    <property type="project" value="UniProtKB-SubCell"/>
</dbReference>
<dbReference type="Gene3D" id="3.40.50.300">
    <property type="entry name" value="P-loop containing nucleotide triphosphate hydrolases"/>
    <property type="match status" value="2"/>
</dbReference>
<feature type="compositionally biased region" description="Low complexity" evidence="7">
    <location>
        <begin position="351"/>
        <end position="362"/>
    </location>
</feature>
<feature type="compositionally biased region" description="Low complexity" evidence="7">
    <location>
        <begin position="572"/>
        <end position="583"/>
    </location>
</feature>
<keyword evidence="2" id="KW-0963">Cytoplasm</keyword>
<feature type="domain" description="RZ-type" evidence="8">
    <location>
        <begin position="1575"/>
        <end position="1655"/>
    </location>
</feature>
<dbReference type="InterPro" id="IPR046439">
    <property type="entry name" value="ZF_RZ_dom"/>
</dbReference>
<feature type="region of interest" description="Disordered" evidence="7">
    <location>
        <begin position="561"/>
        <end position="587"/>
    </location>
</feature>
<keyword evidence="6" id="KW-0391">Immunity</keyword>
<evidence type="ECO:0000256" key="7">
    <source>
        <dbReference type="SAM" id="MobiDB-lite"/>
    </source>
</evidence>
<proteinExistence type="predicted"/>
<keyword evidence="3" id="KW-0479">Metal-binding</keyword>
<name>A0A163IWC8_ABSGL</name>
<feature type="compositionally biased region" description="Polar residues" evidence="7">
    <location>
        <begin position="221"/>
        <end position="236"/>
    </location>
</feature>
<keyword evidence="5" id="KW-0862">Zinc</keyword>
<evidence type="ECO:0000313" key="9">
    <source>
        <dbReference type="EMBL" id="SAL95662.1"/>
    </source>
</evidence>
<feature type="region of interest" description="Disordered" evidence="7">
    <location>
        <begin position="211"/>
        <end position="241"/>
    </location>
</feature>
<dbReference type="Pfam" id="PF13087">
    <property type="entry name" value="AAA_12"/>
    <property type="match status" value="1"/>
</dbReference>
<dbReference type="InterPro" id="IPR041679">
    <property type="entry name" value="DNA2/NAM7-like_C"/>
</dbReference>
<sequence length="1664" mass="186253">MSIHFQNHKQGQPDVLIFVLFCFPGRSNDMAKRQVLDKFGCTFDDYHSLLRQCHRQRQERGDNPAFKSENMQFPPPLSPSSPQQQQPHQQQQKRRPMSHTLGNNECIPYEYIEQSSSALASLPPLNEAWSDSRRRQFSKSSESNIQQEPIPAFDSRTANSSSHLQRYVLKLVDSWSQPQPRTKISATNTWSETSNTLSTTTWVDSYHTSESSTSSIVDPSATQHNNNYNTNDIAESNRNRVKPVKPERFEDLQLEAMNHWTNGIDLNLEKTQQKKGKKSGWLTMEEFATFNAAPRQDQAMKATHMTTSTSHERKTPSSSSSTSSSSTSPSSTPRQPTINTTSTPPPLPRFTTFKTTATTPSTNLNVANNSKMESGPVLAKLVANLPKGNHGVYQFLDAIQQQHDGFGERSLPAFIKALPLILSNLPNESNRTFKKFVSTLLIVLGDTISPLRPRRLSDKQSVSKALEDFKLSIIEAATRYIESYVVVASDFSLLLDFMVCFTRELPTTFAAATVPPILHALQEHYNQLRDLLLPRPCKEIYQHLMQLQLWVSANLVETPAAANPPARSNHASTVPPTTSLPSPAEKEERIIEKEQVQQQHSQPVSETHTTPVKTFLQQQLKKYQDYLKFVKSTATKLAASSSPTKDDDEWAIIRNARQCPPMLLAPVIPDTITVYRCDDQLGQGLLHASLIGCVAIVISDDKRSTSPDSIMVGTTIQYASSDTNDDERTQPFAIALNQKEHLDHGGTYTLILTSIQATPLLPLMDWLQHTCANLNENDFARDLISCLFSVSPDASTTDFVPDYLQNFALDISTLMTPQYRGCKAKVSENSWPQLQPKHLRLPPDRRPLLYVISESQVASLQYALSHRFAVVRGGPGTGKTFLAGKLLELSYQVLKQRHIHQPILVMAASASTLLTLLSSVAQPPLAQDMVIFGNDDEGGTGAGDIGDRNRLLSARGAMKLSTLSKGSAAWKQHRHESRELEQCHGKLIVLQEHRQSVVVDQDPKYIVDLMPPSYRNALFELCPQNDDATTPNAKTIGKLWIQQEEDEEHATSLPVQTYTRLLNNIANQVTTMQPITKRDDFLQQQQWMDTHRPFLAPLSEGRSWPFVLNLGEYDSYLKTAGDQVRYALFNIWTLVDASDLWELPVAARRQMYTNVVDTYREHVDKMIKYLLAQQDRLLASLHRLRTAQWQSTCTFNRVVAMTTGFAMANQAFVRALSPHVVIVDDAHTVSGGFLAATGAMSGVEHLVLLGGEQGDSQDQNRFLVPSRHAHELVDQWRMAPDIFRLWQAALDQKATSSTTIPAMKKPDPSEAVQGMKHRTSLMVFDSEDNTTITNQVCQFIGHLALYLYQQNDKAADIAILTINHGDRELLQLVVAQLANTTLFSAGLVGSVKVECVDAFKGKECDLALLFINSPFSVDQMSVALSRARKGLVLTAHAVRNVTRSAIENRVKNPVRRLWTARKHPCRSTCGEPCSICPICDPDTQCPITLRPFSEFDDDEKIYTLPDCGCSFSLEGLDSYFESQVNFGEHMAIKQRVCPSCLKPVYTAIRFGKQIKSQLNLIDAVKEQQERILQQLTDEEKYNIINAMNEESMTSINNIVGGRWFVCKNQHPYFIGDCGGATEVSVCPQCNEAIGGLQHQVINTNRFYGEFDGSAEPAWPGQPRS</sequence>
<evidence type="ECO:0000256" key="6">
    <source>
        <dbReference type="ARBA" id="ARBA00022859"/>
    </source>
</evidence>
<feature type="compositionally biased region" description="Polar residues" evidence="7">
    <location>
        <begin position="138"/>
        <end position="147"/>
    </location>
</feature>
<feature type="region of interest" description="Disordered" evidence="7">
    <location>
        <begin position="54"/>
        <end position="103"/>
    </location>
</feature>
<dbReference type="Proteomes" id="UP000078561">
    <property type="component" value="Unassembled WGS sequence"/>
</dbReference>
<protein>
    <recommendedName>
        <fullName evidence="8">RZ-type domain-containing protein</fullName>
    </recommendedName>
</protein>
<feature type="compositionally biased region" description="Low complexity" evidence="7">
    <location>
        <begin position="80"/>
        <end position="90"/>
    </location>
</feature>
<feature type="compositionally biased region" description="Low complexity" evidence="7">
    <location>
        <begin position="211"/>
        <end position="220"/>
    </location>
</feature>
<dbReference type="SUPFAM" id="SSF52540">
    <property type="entry name" value="P-loop containing nucleoside triphosphate hydrolases"/>
    <property type="match status" value="1"/>
</dbReference>
<feature type="region of interest" description="Disordered" evidence="7">
    <location>
        <begin position="292"/>
        <end position="369"/>
    </location>
</feature>
<evidence type="ECO:0000256" key="3">
    <source>
        <dbReference type="ARBA" id="ARBA00022723"/>
    </source>
</evidence>
<dbReference type="Pfam" id="PF20173">
    <property type="entry name" value="ZnF_RZ-type"/>
    <property type="match status" value="1"/>
</dbReference>
<gene>
    <name evidence="9" type="primary">ABSGL_01003.1 scaffold 1160</name>
</gene>
<evidence type="ECO:0000256" key="1">
    <source>
        <dbReference type="ARBA" id="ARBA00004496"/>
    </source>
</evidence>
<keyword evidence="10" id="KW-1185">Reference proteome</keyword>
<dbReference type="EMBL" id="LT550462">
    <property type="protein sequence ID" value="SAL95662.1"/>
    <property type="molecule type" value="Genomic_DNA"/>
</dbReference>
<evidence type="ECO:0000256" key="5">
    <source>
        <dbReference type="ARBA" id="ARBA00022833"/>
    </source>
</evidence>
<evidence type="ECO:0000256" key="4">
    <source>
        <dbReference type="ARBA" id="ARBA00022771"/>
    </source>
</evidence>
<dbReference type="PROSITE" id="PS51981">
    <property type="entry name" value="ZF_RZ"/>
    <property type="match status" value="1"/>
</dbReference>